<feature type="domain" description="Cupin type-2" evidence="1">
    <location>
        <begin position="81"/>
        <end position="147"/>
    </location>
</feature>
<dbReference type="CDD" id="cd02236">
    <property type="entry name" value="cupin_CV2614-like"/>
    <property type="match status" value="1"/>
</dbReference>
<name>A0A1H0KHV1_9BACT</name>
<dbReference type="InterPro" id="IPR013096">
    <property type="entry name" value="Cupin_2"/>
</dbReference>
<reference evidence="3" key="1">
    <citation type="submission" date="2016-10" db="EMBL/GenBank/DDBJ databases">
        <authorList>
            <person name="de Groot N.N."/>
        </authorList>
    </citation>
    <scope>NUCLEOTIDE SEQUENCE [LARGE SCALE GENOMIC DNA]</scope>
    <source>
        <strain evidence="3">BP1-145</strain>
    </source>
</reference>
<comment type="caution">
    <text evidence="2">The sequence shown here is derived from an EMBL/GenBank/DDBJ whole genome shotgun (WGS) entry which is preliminary data.</text>
</comment>
<dbReference type="InterPro" id="IPR014710">
    <property type="entry name" value="RmlC-like_jellyroll"/>
</dbReference>
<proteinExistence type="predicted"/>
<dbReference type="Gene3D" id="2.60.120.10">
    <property type="entry name" value="Jelly Rolls"/>
    <property type="match status" value="1"/>
</dbReference>
<accession>A0A1H0KHV1</accession>
<organism evidence="2 3">
    <name type="scientific">Prevotella communis</name>
    <dbReference type="NCBI Taxonomy" id="2913614"/>
    <lineage>
        <taxon>Bacteria</taxon>
        <taxon>Pseudomonadati</taxon>
        <taxon>Bacteroidota</taxon>
        <taxon>Bacteroidia</taxon>
        <taxon>Bacteroidales</taxon>
        <taxon>Prevotellaceae</taxon>
        <taxon>Prevotella</taxon>
    </lineage>
</organism>
<evidence type="ECO:0000259" key="1">
    <source>
        <dbReference type="Pfam" id="PF07883"/>
    </source>
</evidence>
<dbReference type="AlphaFoldDB" id="A0A1H0KHV1"/>
<dbReference type="Proteomes" id="UP000199134">
    <property type="component" value="Unassembled WGS sequence"/>
</dbReference>
<dbReference type="Pfam" id="PF07883">
    <property type="entry name" value="Cupin_2"/>
    <property type="match status" value="1"/>
</dbReference>
<dbReference type="SUPFAM" id="SSF51182">
    <property type="entry name" value="RmlC-like cupins"/>
    <property type="match status" value="1"/>
</dbReference>
<gene>
    <name evidence="2" type="ORF">SAMN04487900_1263</name>
</gene>
<dbReference type="PANTHER" id="PTHR36156">
    <property type="entry name" value="SLR2101 PROTEIN"/>
    <property type="match status" value="1"/>
</dbReference>
<dbReference type="EMBL" id="FNIW01000026">
    <property type="protein sequence ID" value="SDO55554.1"/>
    <property type="molecule type" value="Genomic_DNA"/>
</dbReference>
<evidence type="ECO:0000313" key="2">
    <source>
        <dbReference type="EMBL" id="SDO55554.1"/>
    </source>
</evidence>
<dbReference type="InterPro" id="IPR047142">
    <property type="entry name" value="OryJ/VirC-like"/>
</dbReference>
<sequence length="166" mass="18425">MNWVMIVTLICGSAALMNACKKSSTPDCCQQATEQTEQAEAEDSVKQVVSTELIRTSQSWDGVELPDYFEGRPELVAVKYVFPAGKKLGWHHHVAMNYGVLVQGELTIIGQDGKTKVVHEGEPVVEMVGTIHHGENRGTKDCILYMFYLSQKDLPLAVQHPEIPLE</sequence>
<dbReference type="InterPro" id="IPR011051">
    <property type="entry name" value="RmlC_Cupin_sf"/>
</dbReference>
<dbReference type="PANTHER" id="PTHR36156:SF2">
    <property type="entry name" value="CUPIN TYPE-2 DOMAIN-CONTAINING PROTEIN"/>
    <property type="match status" value="1"/>
</dbReference>
<evidence type="ECO:0000313" key="3">
    <source>
        <dbReference type="Proteomes" id="UP000199134"/>
    </source>
</evidence>
<protein>
    <submittedName>
        <fullName evidence="2">Cupin domain-containing protein</fullName>
    </submittedName>
</protein>